<name>X1FZS5_9ZZZZ</name>
<dbReference type="EMBL" id="BARU01015303">
    <property type="protein sequence ID" value="GAH50482.1"/>
    <property type="molecule type" value="Genomic_DNA"/>
</dbReference>
<proteinExistence type="predicted"/>
<dbReference type="Pfam" id="PF00733">
    <property type="entry name" value="Asn_synthase"/>
    <property type="match status" value="1"/>
</dbReference>
<dbReference type="SUPFAM" id="SSF52402">
    <property type="entry name" value="Adenine nucleotide alpha hydrolases-like"/>
    <property type="match status" value="1"/>
</dbReference>
<accession>X1FZS5</accession>
<gene>
    <name evidence="2" type="ORF">S03H2_26409</name>
</gene>
<comment type="caution">
    <text evidence="2">The sequence shown here is derived from an EMBL/GenBank/DDBJ whole genome shotgun (WGS) entry which is preliminary data.</text>
</comment>
<reference evidence="2" key="1">
    <citation type="journal article" date="2014" name="Front. Microbiol.">
        <title>High frequency of phylogenetically diverse reductive dehalogenase-homologous genes in deep subseafloor sedimentary metagenomes.</title>
        <authorList>
            <person name="Kawai M."/>
            <person name="Futagami T."/>
            <person name="Toyoda A."/>
            <person name="Takaki Y."/>
            <person name="Nishi S."/>
            <person name="Hori S."/>
            <person name="Arai W."/>
            <person name="Tsubouchi T."/>
            <person name="Morono Y."/>
            <person name="Uchiyama I."/>
            <person name="Ito T."/>
            <person name="Fujiyama A."/>
            <person name="Inagaki F."/>
            <person name="Takami H."/>
        </authorList>
    </citation>
    <scope>NUCLEOTIDE SEQUENCE</scope>
    <source>
        <strain evidence="2">Expedition CK06-06</strain>
    </source>
</reference>
<sequence>ARRTADRFNTEHHELIVEPDNLILDLPAYVWHLEDPIGRTEGYLYFKLMEILSNQGSVIFGGSVSDGLFSGMPRHKLVKLMQIFPFGRVPLEEFYHYTQISSQPRSIS</sequence>
<feature type="non-terminal residue" evidence="2">
    <location>
        <position position="1"/>
    </location>
</feature>
<evidence type="ECO:0000313" key="2">
    <source>
        <dbReference type="EMBL" id="GAH50482.1"/>
    </source>
</evidence>
<feature type="domain" description="Asparagine synthetase" evidence="1">
    <location>
        <begin position="1"/>
        <end position="78"/>
    </location>
</feature>
<feature type="non-terminal residue" evidence="2">
    <location>
        <position position="108"/>
    </location>
</feature>
<protein>
    <recommendedName>
        <fullName evidence="1">Asparagine synthetase domain-containing protein</fullName>
    </recommendedName>
</protein>
<organism evidence="2">
    <name type="scientific">marine sediment metagenome</name>
    <dbReference type="NCBI Taxonomy" id="412755"/>
    <lineage>
        <taxon>unclassified sequences</taxon>
        <taxon>metagenomes</taxon>
        <taxon>ecological metagenomes</taxon>
    </lineage>
</organism>
<dbReference type="Gene3D" id="3.40.50.620">
    <property type="entry name" value="HUPs"/>
    <property type="match status" value="1"/>
</dbReference>
<dbReference type="AlphaFoldDB" id="X1FZS5"/>
<dbReference type="InterPro" id="IPR001962">
    <property type="entry name" value="Asn_synthase"/>
</dbReference>
<dbReference type="GO" id="GO:0006529">
    <property type="term" value="P:asparagine biosynthetic process"/>
    <property type="evidence" value="ECO:0007669"/>
    <property type="project" value="InterPro"/>
</dbReference>
<dbReference type="InterPro" id="IPR014729">
    <property type="entry name" value="Rossmann-like_a/b/a_fold"/>
</dbReference>
<evidence type="ECO:0000259" key="1">
    <source>
        <dbReference type="Pfam" id="PF00733"/>
    </source>
</evidence>
<dbReference type="GO" id="GO:0004066">
    <property type="term" value="F:asparagine synthase (glutamine-hydrolyzing) activity"/>
    <property type="evidence" value="ECO:0007669"/>
    <property type="project" value="InterPro"/>
</dbReference>